<sequence length="392" mass="45770">MNVQFDELTQMASKQHSLGPDLQAKAEPKNYNEAMEESCWIEAMQEEIHEFERLEARLVAKGFRQEERIDFEESFALVPRVEASRSDSKLHYSHDDHPITKLFSTTDGEYKFRMEVPDAMISGAIKKKAGYKYYMAKKMESEKTKIVDEPEEKHVSSFKSGRGKGFMCYGDQVANVPNKIKKDDVPMKTRSLTIPEEAVVDIDKDENHILRPSTVAIAKKFKELIQKDELTIANFEDLSNKEKYTTSITKHYAVRYYKEGIEDRIPERWSKEVRHYHFEALNGIHHWEENRINFFKAGLSALTEGNIFSDLRIKSTVRIDLSEVQKFSDGTLVKIQENMIDMLSKNKLGSSNKRLKGREQTDYDIKSSREMLKKIDKILIHREHLRRLEEYV</sequence>
<evidence type="ECO:0000313" key="1">
    <source>
        <dbReference type="EMBL" id="GEU88586.1"/>
    </source>
</evidence>
<name>A0A6L2NR33_TANCI</name>
<comment type="caution">
    <text evidence="1">The sequence shown here is derived from an EMBL/GenBank/DDBJ whole genome shotgun (WGS) entry which is preliminary data.</text>
</comment>
<organism evidence="1">
    <name type="scientific">Tanacetum cinerariifolium</name>
    <name type="common">Dalmatian daisy</name>
    <name type="synonym">Chrysanthemum cinerariifolium</name>
    <dbReference type="NCBI Taxonomy" id="118510"/>
    <lineage>
        <taxon>Eukaryota</taxon>
        <taxon>Viridiplantae</taxon>
        <taxon>Streptophyta</taxon>
        <taxon>Embryophyta</taxon>
        <taxon>Tracheophyta</taxon>
        <taxon>Spermatophyta</taxon>
        <taxon>Magnoliopsida</taxon>
        <taxon>eudicotyledons</taxon>
        <taxon>Gunneridae</taxon>
        <taxon>Pentapetalae</taxon>
        <taxon>asterids</taxon>
        <taxon>campanulids</taxon>
        <taxon>Asterales</taxon>
        <taxon>Asteraceae</taxon>
        <taxon>Asteroideae</taxon>
        <taxon>Anthemideae</taxon>
        <taxon>Anthemidinae</taxon>
        <taxon>Tanacetum</taxon>
    </lineage>
</organism>
<proteinExistence type="predicted"/>
<dbReference type="AlphaFoldDB" id="A0A6L2NR33"/>
<protein>
    <submittedName>
        <fullName evidence="1">Uncharacterized protein</fullName>
    </submittedName>
</protein>
<gene>
    <name evidence="1" type="ORF">Tci_060564</name>
</gene>
<reference evidence="1" key="1">
    <citation type="journal article" date="2019" name="Sci. Rep.">
        <title>Draft genome of Tanacetum cinerariifolium, the natural source of mosquito coil.</title>
        <authorList>
            <person name="Yamashiro T."/>
            <person name="Shiraishi A."/>
            <person name="Satake H."/>
            <person name="Nakayama K."/>
        </authorList>
    </citation>
    <scope>NUCLEOTIDE SEQUENCE</scope>
</reference>
<accession>A0A6L2NR33</accession>
<dbReference type="EMBL" id="BKCJ010009781">
    <property type="protein sequence ID" value="GEU88586.1"/>
    <property type="molecule type" value="Genomic_DNA"/>
</dbReference>